<comment type="caution">
    <text evidence="4">The sequence shown here is derived from an EMBL/GenBank/DDBJ whole genome shotgun (WGS) entry which is preliminary data.</text>
</comment>
<feature type="compositionally biased region" description="Polar residues" evidence="1">
    <location>
        <begin position="266"/>
        <end position="290"/>
    </location>
</feature>
<feature type="compositionally biased region" description="Polar residues" evidence="1">
    <location>
        <begin position="403"/>
        <end position="428"/>
    </location>
</feature>
<evidence type="ECO:0000256" key="2">
    <source>
        <dbReference type="SAM" id="Phobius"/>
    </source>
</evidence>
<dbReference type="RefSeq" id="WP_131407832.1">
    <property type="nucleotide sequence ID" value="NZ_SJTG01000002.1"/>
</dbReference>
<evidence type="ECO:0000313" key="4">
    <source>
        <dbReference type="EMBL" id="TCI10120.1"/>
    </source>
</evidence>
<feature type="chain" id="PRO_5020593962" evidence="3">
    <location>
        <begin position="32"/>
        <end position="494"/>
    </location>
</feature>
<sequence length="494" mass="49119">MDSLFPGRVMRVVASLLVVLALSLFAPRSEATTYATPAAAQAGCIAEWNAFVAQNSGNAGDSSCILWNNSVVTQPVGFYGITGHCCGAGRTYKWDTSTPPSNPCSSLAPLVPVYVSFKQGQARPAAGATWTLDPITGAKVQCPFNISYSDAQELGDANGNFWVKASETYTGNPTGAQSTTPVAGSSNYNDSTGGAMNPQPSSQSDAPQICGGGSCVDKGTNQACAVAGGAQVCVPLSTATTPAGGCSSGGGATVCAGTPTAPSPVGQPNSTITDPATQIKSSDKYTTGNVQTGAVGSTIVNVFSSGAPTTNGAKPGSVSATKGGSSSTLNGQSGPASSSSTGNGDSFNGGSDCNAPPACQGDAVMCGIAQEQWNTMCSAKKSADDLYKSLAGDGTGPQGADPTPTQSPNSSMAWQSGTSTGNSSADAANQGNYDMAGLGFSSACPLHDMSVPLPGGRAFDIKFSNGCELGGWLRAIIIAFALFAAAKITAGGVG</sequence>
<feature type="compositionally biased region" description="Polar residues" evidence="1">
    <location>
        <begin position="172"/>
        <end position="206"/>
    </location>
</feature>
<dbReference type="NCBIfam" id="NF041109">
    <property type="entry name" value="VF_TspB_C_term"/>
    <property type="match status" value="1"/>
</dbReference>
<keyword evidence="5" id="KW-1185">Reference proteome</keyword>
<accession>A0A4R0YUX6</accession>
<feature type="region of interest" description="Disordered" evidence="1">
    <location>
        <begin position="172"/>
        <end position="208"/>
    </location>
</feature>
<dbReference type="EMBL" id="SJTG01000002">
    <property type="protein sequence ID" value="TCI10120.1"/>
    <property type="molecule type" value="Genomic_DNA"/>
</dbReference>
<name>A0A4R0YUX6_9GAMM</name>
<keyword evidence="2" id="KW-0812">Transmembrane</keyword>
<feature type="signal peptide" evidence="3">
    <location>
        <begin position="1"/>
        <end position="31"/>
    </location>
</feature>
<feature type="region of interest" description="Disordered" evidence="1">
    <location>
        <begin position="308"/>
        <end position="344"/>
    </location>
</feature>
<evidence type="ECO:0000256" key="1">
    <source>
        <dbReference type="SAM" id="MobiDB-lite"/>
    </source>
</evidence>
<keyword evidence="2" id="KW-1133">Transmembrane helix</keyword>
<dbReference type="AlphaFoldDB" id="A0A4R0YUX6"/>
<protein>
    <submittedName>
        <fullName evidence="4">Uncharacterized protein</fullName>
    </submittedName>
</protein>
<gene>
    <name evidence="4" type="ORF">EZM97_14470</name>
</gene>
<keyword evidence="2" id="KW-0472">Membrane</keyword>
<feature type="region of interest" description="Disordered" evidence="1">
    <location>
        <begin position="388"/>
        <end position="428"/>
    </location>
</feature>
<reference evidence="4 5" key="1">
    <citation type="submission" date="2019-02" db="EMBL/GenBank/DDBJ databases">
        <title>Dyella amyloliquefaciens sp. nov., isolated from forest soil.</title>
        <authorList>
            <person name="Gao Z.-H."/>
            <person name="Qiu L.-H."/>
        </authorList>
    </citation>
    <scope>NUCLEOTIDE SEQUENCE [LARGE SCALE GENOMIC DNA]</scope>
    <source>
        <strain evidence="4 5">KACC 12747</strain>
    </source>
</reference>
<organism evidence="4 5">
    <name type="scientific">Dyella soli</name>
    <dbReference type="NCBI Taxonomy" id="522319"/>
    <lineage>
        <taxon>Bacteria</taxon>
        <taxon>Pseudomonadati</taxon>
        <taxon>Pseudomonadota</taxon>
        <taxon>Gammaproteobacteria</taxon>
        <taxon>Lysobacterales</taxon>
        <taxon>Rhodanobacteraceae</taxon>
        <taxon>Dyella</taxon>
    </lineage>
</organism>
<evidence type="ECO:0000256" key="3">
    <source>
        <dbReference type="SAM" id="SignalP"/>
    </source>
</evidence>
<keyword evidence="3" id="KW-0732">Signal</keyword>
<proteinExistence type="predicted"/>
<feature type="region of interest" description="Disordered" evidence="1">
    <location>
        <begin position="260"/>
        <end position="290"/>
    </location>
</feature>
<evidence type="ECO:0000313" key="5">
    <source>
        <dbReference type="Proteomes" id="UP000291822"/>
    </source>
</evidence>
<feature type="transmembrane region" description="Helical" evidence="2">
    <location>
        <begin position="471"/>
        <end position="490"/>
    </location>
</feature>
<dbReference type="Proteomes" id="UP000291822">
    <property type="component" value="Unassembled WGS sequence"/>
</dbReference>